<dbReference type="AlphaFoldDB" id="A0A4D4LXC4"/>
<gene>
    <name evidence="1" type="ORF">SAV14893_035290</name>
</gene>
<evidence type="ECO:0000313" key="1">
    <source>
        <dbReference type="EMBL" id="GDY64136.1"/>
    </source>
</evidence>
<evidence type="ECO:0000313" key="2">
    <source>
        <dbReference type="Proteomes" id="UP000302139"/>
    </source>
</evidence>
<protein>
    <submittedName>
        <fullName evidence="1">Uncharacterized protein</fullName>
    </submittedName>
</protein>
<accession>A0A4D4LXC4</accession>
<comment type="caution">
    <text evidence="1">The sequence shown here is derived from an EMBL/GenBank/DDBJ whole genome shotgun (WGS) entry which is preliminary data.</text>
</comment>
<sequence>MERERERELVPEAFACVACVTCVTTGRWGTAGDGGTVWWETRPLASVGPCGVSSLRVGVPVSVRKGVVPSACRFLASAQVAHPSPPALS</sequence>
<dbReference type="EMBL" id="BJHX01000001">
    <property type="protein sequence ID" value="GDY64136.1"/>
    <property type="molecule type" value="Genomic_DNA"/>
</dbReference>
<proteinExistence type="predicted"/>
<name>A0A4D4LXC4_STRAX</name>
<dbReference type="Proteomes" id="UP000302139">
    <property type="component" value="Unassembled WGS sequence"/>
</dbReference>
<organism evidence="1 2">
    <name type="scientific">Streptomyces avermitilis</name>
    <dbReference type="NCBI Taxonomy" id="33903"/>
    <lineage>
        <taxon>Bacteria</taxon>
        <taxon>Bacillati</taxon>
        <taxon>Actinomycetota</taxon>
        <taxon>Actinomycetes</taxon>
        <taxon>Kitasatosporales</taxon>
        <taxon>Streptomycetaceae</taxon>
        <taxon>Streptomyces</taxon>
    </lineage>
</organism>
<reference evidence="1 2" key="1">
    <citation type="submission" date="2019-04" db="EMBL/GenBank/DDBJ databases">
        <title>Draft genome sequences of Streptomyces avermitilis NBRC 14893.</title>
        <authorList>
            <person name="Komaki H."/>
            <person name="Tamura T."/>
            <person name="Hosoyama A."/>
        </authorList>
    </citation>
    <scope>NUCLEOTIDE SEQUENCE [LARGE SCALE GENOMIC DNA]</scope>
    <source>
        <strain evidence="1 2">NBRC 14893</strain>
    </source>
</reference>